<dbReference type="EMBL" id="CAEZVF010000148">
    <property type="protein sequence ID" value="CAB4625807.1"/>
    <property type="molecule type" value="Genomic_DNA"/>
</dbReference>
<evidence type="ECO:0000313" key="1">
    <source>
        <dbReference type="EMBL" id="CAB4625807.1"/>
    </source>
</evidence>
<sequence length="311" mass="32726">MTLDATRAVVIVSGGAALSPFTTPDAIANQGMAAGSTDTYVRQGLLDAGFTVFTSPASMGGGPALEDTGFSGFSDPAITVPAELTVNCVGPIDDAGQRLANFLEYVNETFGITTFDLIGHSMGGLFSRASIHELTRRNSSLTVGSLATIGTPWQGSFAGDYSSGDVSIELADGDAVSEEILRQAKALFDEASEGAGEQVTYEFLNGTNGWNQRQIGMLDDIDVLLIGGDYLKRASGDPRMWPHDGLVSLSSALAQDVSPAVLPRRQEATFDGVHSIYFADALDLAWDKGLTWDPAVLERLVGHLSTAQARG</sequence>
<protein>
    <submittedName>
        <fullName evidence="1">Unannotated protein</fullName>
    </submittedName>
</protein>
<gene>
    <name evidence="1" type="ORF">UFOPK1939_00919</name>
</gene>
<dbReference type="Pfam" id="PF06028">
    <property type="entry name" value="DUF915"/>
    <property type="match status" value="1"/>
</dbReference>
<organism evidence="1">
    <name type="scientific">freshwater metagenome</name>
    <dbReference type="NCBI Taxonomy" id="449393"/>
    <lineage>
        <taxon>unclassified sequences</taxon>
        <taxon>metagenomes</taxon>
        <taxon>ecological metagenomes</taxon>
    </lineage>
</organism>
<dbReference type="SUPFAM" id="SSF53474">
    <property type="entry name" value="alpha/beta-Hydrolases"/>
    <property type="match status" value="1"/>
</dbReference>
<dbReference type="AlphaFoldDB" id="A0A6J6IML5"/>
<dbReference type="InterPro" id="IPR010315">
    <property type="entry name" value="DUF915_hydro-like"/>
</dbReference>
<reference evidence="1" key="1">
    <citation type="submission" date="2020-05" db="EMBL/GenBank/DDBJ databases">
        <authorList>
            <person name="Chiriac C."/>
            <person name="Salcher M."/>
            <person name="Ghai R."/>
            <person name="Kavagutti S V."/>
        </authorList>
    </citation>
    <scope>NUCLEOTIDE SEQUENCE</scope>
</reference>
<dbReference type="Gene3D" id="3.40.50.1820">
    <property type="entry name" value="alpha/beta hydrolase"/>
    <property type="match status" value="1"/>
</dbReference>
<proteinExistence type="predicted"/>
<name>A0A6J6IML5_9ZZZZ</name>
<dbReference type="InterPro" id="IPR029058">
    <property type="entry name" value="AB_hydrolase_fold"/>
</dbReference>
<accession>A0A6J6IML5</accession>